<evidence type="ECO:0000259" key="1">
    <source>
        <dbReference type="Pfam" id="PF01261"/>
    </source>
</evidence>
<evidence type="ECO:0000313" key="2">
    <source>
        <dbReference type="EMBL" id="QLH80770.1"/>
    </source>
</evidence>
<dbReference type="GeneID" id="56081638"/>
<dbReference type="GO" id="GO:0016853">
    <property type="term" value="F:isomerase activity"/>
    <property type="evidence" value="ECO:0007669"/>
    <property type="project" value="UniProtKB-KW"/>
</dbReference>
<dbReference type="PANTHER" id="PTHR12110">
    <property type="entry name" value="HYDROXYPYRUVATE ISOMERASE"/>
    <property type="match status" value="1"/>
</dbReference>
<proteinExistence type="predicted"/>
<feature type="domain" description="Xylose isomerase-like TIM barrel" evidence="1">
    <location>
        <begin position="21"/>
        <end position="270"/>
    </location>
</feature>
<keyword evidence="2" id="KW-0413">Isomerase</keyword>
<reference evidence="2 3" key="1">
    <citation type="submission" date="2020-07" db="EMBL/GenBank/DDBJ databases">
        <title>Halosimplex litoreum sp. nov. and Halosimplex rubrum sp. nov., isolated from different salt environments.</title>
        <authorList>
            <person name="Cui H."/>
        </authorList>
    </citation>
    <scope>NUCLEOTIDE SEQUENCE [LARGE SCALE GENOMIC DNA]</scope>
    <source>
        <strain evidence="2 3">R2</strain>
    </source>
</reference>
<protein>
    <submittedName>
        <fullName evidence="2">Sugar phosphate isomerase/epimerase</fullName>
    </submittedName>
</protein>
<name>A0A7D5T8A3_9EURY</name>
<keyword evidence="3" id="KW-1185">Reference proteome</keyword>
<gene>
    <name evidence="2" type="ORF">HZS54_03575</name>
</gene>
<dbReference type="PANTHER" id="PTHR12110:SF41">
    <property type="entry name" value="INOSOSE DEHYDRATASE"/>
    <property type="match status" value="1"/>
</dbReference>
<evidence type="ECO:0000313" key="3">
    <source>
        <dbReference type="Proteomes" id="UP000509346"/>
    </source>
</evidence>
<dbReference type="RefSeq" id="WP_179920591.1">
    <property type="nucleotide sequence ID" value="NZ_CP058909.1"/>
</dbReference>
<organism evidence="2 3">
    <name type="scientific">Halosimplex pelagicum</name>
    <dbReference type="NCBI Taxonomy" id="869886"/>
    <lineage>
        <taxon>Archaea</taxon>
        <taxon>Methanobacteriati</taxon>
        <taxon>Methanobacteriota</taxon>
        <taxon>Stenosarchaea group</taxon>
        <taxon>Halobacteria</taxon>
        <taxon>Halobacteriales</taxon>
        <taxon>Haloarculaceae</taxon>
        <taxon>Halosimplex</taxon>
    </lineage>
</organism>
<accession>A0A7D5T8A3</accession>
<dbReference type="Proteomes" id="UP000509346">
    <property type="component" value="Chromosome"/>
</dbReference>
<dbReference type="Pfam" id="PF01261">
    <property type="entry name" value="AP_endonuc_2"/>
    <property type="match status" value="1"/>
</dbReference>
<dbReference type="AlphaFoldDB" id="A0A7D5T8A3"/>
<dbReference type="InterPro" id="IPR050312">
    <property type="entry name" value="IolE/XylAMocC-like"/>
</dbReference>
<dbReference type="Gene3D" id="3.20.20.150">
    <property type="entry name" value="Divalent-metal-dependent TIM barrel enzymes"/>
    <property type="match status" value="1"/>
</dbReference>
<dbReference type="InterPro" id="IPR036237">
    <property type="entry name" value="Xyl_isomerase-like_sf"/>
</dbReference>
<dbReference type="InterPro" id="IPR013022">
    <property type="entry name" value="Xyl_isomerase-like_TIM-brl"/>
</dbReference>
<dbReference type="SUPFAM" id="SSF51658">
    <property type="entry name" value="Xylose isomerase-like"/>
    <property type="match status" value="1"/>
</dbReference>
<sequence length="279" mass="29999">MYTSFDPDAVGVDRPFPEAAALAAETGFDAVQVDLGYLREHGPENYRAVLDDHDLRAGSAALPVDATGDAETYESDLDALPEVAEAAAAVGCTRMSTYIMSFSDERPFEENVAFHRDRLERVAELLADHGIDLGLEFLGPETLREGHEYDFISTAGGMLDLCSAVGDNTGLLLDSWHWHTAGGSTEALDALDADDVVDVHVNDAPEGLALDEYVDTERALPGATGVIDIETFLSHLDSVGYDGPVMAEPFSDELEAMADEDAARETARSLEVVFERAGI</sequence>
<dbReference type="EMBL" id="CP058909">
    <property type="protein sequence ID" value="QLH80770.1"/>
    <property type="molecule type" value="Genomic_DNA"/>
</dbReference>
<dbReference type="KEGG" id="hpel:HZS54_03575"/>
<dbReference type="OrthoDB" id="238342at2157"/>